<keyword evidence="5" id="KW-1185">Reference proteome</keyword>
<dbReference type="Proteomes" id="UP001321453">
    <property type="component" value="Unassembled WGS sequence"/>
</dbReference>
<dbReference type="EMBL" id="JAUCGR010000004">
    <property type="protein sequence ID" value="MDM7832646.1"/>
    <property type="molecule type" value="Genomic_DNA"/>
</dbReference>
<dbReference type="Pfam" id="PF10081">
    <property type="entry name" value="Abhydrolase_9"/>
    <property type="match status" value="1"/>
</dbReference>
<gene>
    <name evidence="4" type="ORF">QRT05_15010</name>
</gene>
<accession>A0ABT7SAK3</accession>
<feature type="domain" description="Alpha/beta-hydrolase N-terminal" evidence="3">
    <location>
        <begin position="228"/>
        <end position="338"/>
    </location>
</feature>
<feature type="domain" description="Alpha/beta-hydrolase catalytic" evidence="2">
    <location>
        <begin position="361"/>
        <end position="636"/>
    </location>
</feature>
<sequence length="708" mass="73816">MDAAAVARRVGRAVAGGDPAERTAALVSTVSTGMTFMPGLLPRDGADQAAATGLVSAAEYGLVVTSQSASEAIARRLVHDDGTPGAAARRLAVQAGVGLALASAGAAVERIATPRHGEPLRRALVRTVGRRTARVGLSGVVVSTLAAADAAIGGRHRVLRQASGSAALVVGTALAAWQIRRFRSDDPDEAARVAPPTDPVTGKMGGPGGAPPGDQGTAVAPPLPPLAKSLLIGVGVNVGLQSFAALEGRFARAVGARVRRVAPGAGWSAGALGHAVALGAIGAGVVAAVEYALRTAEAGGAAIDAAYTSPPTGSTVSGGPASAVEWSTLSREGVRFVNMALTADEIAAVTQADAGTVREPVRAFVGLASAATVDARVDLAMRELEDLGAFERSVICLVSPTGTGYINYVAIEALEYLTRGDCATVGLQYSLRPSFLSLDRVAMGREQNRALLHALTWRLRSMPEESRPRLVGFGESLGAHTLQDAFLHEGVPGLHRVGMDRALFVGTPAGSTWAQQWRLDPHGTDPDAEAVEVASWSQWAALDDTQRAAHRYFLLSHTEDPITVFSPALAIQQPDWLGPVDQRPPGVSKLAHWYPLVSFVLTLVDVTNALSAVPGIFVARGHDYRADLAQLVSAAYALDVEDTELARIEAALREREALWAERRLVAEQMHRAREAVQRQLDQWGTGSQGADTLAGQGYVERATGIEPA</sequence>
<proteinExistence type="predicted"/>
<feature type="region of interest" description="Disordered" evidence="1">
    <location>
        <begin position="185"/>
        <end position="220"/>
    </location>
</feature>
<dbReference type="InterPro" id="IPR027787">
    <property type="entry name" value="Alpha/beta-hydrolase_catalytic"/>
</dbReference>
<evidence type="ECO:0000256" key="1">
    <source>
        <dbReference type="SAM" id="MobiDB-lite"/>
    </source>
</evidence>
<reference evidence="4 5" key="1">
    <citation type="submission" date="2023-06" db="EMBL/GenBank/DDBJ databases">
        <title>Cellulomonas sp. MW9 Whole genome sequence.</title>
        <authorList>
            <person name="Park S."/>
        </authorList>
    </citation>
    <scope>NUCLEOTIDE SEQUENCE [LARGE SCALE GENOMIC DNA]</scope>
    <source>
        <strain evidence="4 5">MW9</strain>
    </source>
</reference>
<dbReference type="Pfam" id="PF15420">
    <property type="entry name" value="Abhydrolase_9_N"/>
    <property type="match status" value="1"/>
</dbReference>
<protein>
    <submittedName>
        <fullName evidence="4">Alpha/beta-hydrolase family protein</fullName>
    </submittedName>
</protein>
<evidence type="ECO:0000259" key="2">
    <source>
        <dbReference type="Pfam" id="PF10081"/>
    </source>
</evidence>
<dbReference type="InterPro" id="IPR027788">
    <property type="entry name" value="Alpha/beta-hydrolase_N_dom"/>
</dbReference>
<name>A0ABT7SAK3_9CELL</name>
<organism evidence="4 5">
    <name type="scientific">Cellulomonas edaphi</name>
    <dbReference type="NCBI Taxonomy" id="3053468"/>
    <lineage>
        <taxon>Bacteria</taxon>
        <taxon>Bacillati</taxon>
        <taxon>Actinomycetota</taxon>
        <taxon>Actinomycetes</taxon>
        <taxon>Micrococcales</taxon>
        <taxon>Cellulomonadaceae</taxon>
        <taxon>Cellulomonas</taxon>
    </lineage>
</organism>
<evidence type="ECO:0000313" key="4">
    <source>
        <dbReference type="EMBL" id="MDM7832646.1"/>
    </source>
</evidence>
<evidence type="ECO:0000259" key="3">
    <source>
        <dbReference type="Pfam" id="PF15420"/>
    </source>
</evidence>
<comment type="caution">
    <text evidence="4">The sequence shown here is derived from an EMBL/GenBank/DDBJ whole genome shotgun (WGS) entry which is preliminary data.</text>
</comment>
<evidence type="ECO:0000313" key="5">
    <source>
        <dbReference type="Proteomes" id="UP001321453"/>
    </source>
</evidence>
<dbReference type="RefSeq" id="WP_289448148.1">
    <property type="nucleotide sequence ID" value="NZ_JAUCGR010000004.1"/>
</dbReference>